<dbReference type="Pfam" id="PF13302">
    <property type="entry name" value="Acetyltransf_3"/>
    <property type="match status" value="1"/>
</dbReference>
<dbReference type="InterPro" id="IPR051531">
    <property type="entry name" value="N-acetyltransferase"/>
</dbReference>
<dbReference type="EMBL" id="JACHNU010000001">
    <property type="protein sequence ID" value="MBB4660736.1"/>
    <property type="molecule type" value="Genomic_DNA"/>
</dbReference>
<dbReference type="Gene3D" id="3.40.630.30">
    <property type="match status" value="1"/>
</dbReference>
<keyword evidence="2" id="KW-0012">Acyltransferase</keyword>
<dbReference type="InterPro" id="IPR000182">
    <property type="entry name" value="GNAT_dom"/>
</dbReference>
<dbReference type="PANTHER" id="PTHR43792">
    <property type="entry name" value="GNAT FAMILY, PUTATIVE (AFU_ORTHOLOGUE AFUA_3G00765)-RELATED-RELATED"/>
    <property type="match status" value="1"/>
</dbReference>
<dbReference type="GO" id="GO:0047663">
    <property type="term" value="F:aminoglycoside 6'-N-acetyltransferase activity"/>
    <property type="evidence" value="ECO:0007669"/>
    <property type="project" value="UniProtKB-EC"/>
</dbReference>
<proteinExistence type="predicted"/>
<evidence type="ECO:0000259" key="1">
    <source>
        <dbReference type="PROSITE" id="PS51186"/>
    </source>
</evidence>
<dbReference type="CDD" id="cd04301">
    <property type="entry name" value="NAT_SF"/>
    <property type="match status" value="1"/>
</dbReference>
<dbReference type="InterPro" id="IPR016181">
    <property type="entry name" value="Acyl_CoA_acyltransferase"/>
</dbReference>
<accession>A0A840I755</accession>
<gene>
    <name evidence="2" type="ORF">BDZ31_000309</name>
</gene>
<dbReference type="PROSITE" id="PS51186">
    <property type="entry name" value="GNAT"/>
    <property type="match status" value="1"/>
</dbReference>
<dbReference type="EC" id="2.3.1.82" evidence="2"/>
<comment type="caution">
    <text evidence="2">The sequence shown here is derived from an EMBL/GenBank/DDBJ whole genome shotgun (WGS) entry which is preliminary data.</text>
</comment>
<sequence>MIEGRRVRLRAAGEGDRERMREILAAPEVARWWGDPDGNLDDAVAPEEGTDSYAIELRDGGETIGVIQSWEENEPDFRHAGIDLALHPDHQGRGYGPEAIAALARHLFEARGHHRITIDPAAANGNAIRAYERLGFKPVGVLRSYWRDPDGVWRDGLLMDLLAGELIGP</sequence>
<reference evidence="2 3" key="1">
    <citation type="submission" date="2020-08" db="EMBL/GenBank/DDBJ databases">
        <title>Genomic Encyclopedia of Archaeal and Bacterial Type Strains, Phase II (KMG-II): from individual species to whole genera.</title>
        <authorList>
            <person name="Goeker M."/>
        </authorList>
    </citation>
    <scope>NUCLEOTIDE SEQUENCE [LARGE SCALE GENOMIC DNA]</scope>
    <source>
        <strain evidence="2 3">DSM 23288</strain>
    </source>
</reference>
<keyword evidence="2" id="KW-0808">Transferase</keyword>
<organism evidence="2 3">
    <name type="scientific">Conexibacter arvalis</name>
    <dbReference type="NCBI Taxonomy" id="912552"/>
    <lineage>
        <taxon>Bacteria</taxon>
        <taxon>Bacillati</taxon>
        <taxon>Actinomycetota</taxon>
        <taxon>Thermoleophilia</taxon>
        <taxon>Solirubrobacterales</taxon>
        <taxon>Conexibacteraceae</taxon>
        <taxon>Conexibacter</taxon>
    </lineage>
</organism>
<feature type="domain" description="N-acetyltransferase" evidence="1">
    <location>
        <begin position="7"/>
        <end position="164"/>
    </location>
</feature>
<dbReference type="SUPFAM" id="SSF55729">
    <property type="entry name" value="Acyl-CoA N-acyltransferases (Nat)"/>
    <property type="match status" value="1"/>
</dbReference>
<keyword evidence="3" id="KW-1185">Reference proteome</keyword>
<evidence type="ECO:0000313" key="3">
    <source>
        <dbReference type="Proteomes" id="UP000585272"/>
    </source>
</evidence>
<protein>
    <submittedName>
        <fullName evidence="2">Aminoglycoside 6'-N-acetyltransferase</fullName>
        <ecNumber evidence="2">2.3.1.82</ecNumber>
    </submittedName>
</protein>
<name>A0A840I755_9ACTN</name>
<dbReference type="Proteomes" id="UP000585272">
    <property type="component" value="Unassembled WGS sequence"/>
</dbReference>
<evidence type="ECO:0000313" key="2">
    <source>
        <dbReference type="EMBL" id="MBB4660736.1"/>
    </source>
</evidence>
<dbReference type="AlphaFoldDB" id="A0A840I755"/>